<dbReference type="RefSeq" id="WP_120748495.1">
    <property type="nucleotide sequence ID" value="NZ_RBAH01000012.1"/>
</dbReference>
<dbReference type="EMBL" id="RBAH01000012">
    <property type="protein sequence ID" value="RKN82112.1"/>
    <property type="molecule type" value="Genomic_DNA"/>
</dbReference>
<evidence type="ECO:0000313" key="2">
    <source>
        <dbReference type="EMBL" id="RKN82112.1"/>
    </source>
</evidence>
<dbReference type="OrthoDB" id="2622240at2"/>
<dbReference type="AlphaFoldDB" id="A0A3B0C854"/>
<accession>A0A3B0C854</accession>
<protein>
    <submittedName>
        <fullName evidence="2">Uncharacterized protein</fullName>
    </submittedName>
</protein>
<feature type="transmembrane region" description="Helical" evidence="1">
    <location>
        <begin position="48"/>
        <end position="70"/>
    </location>
</feature>
<keyword evidence="1" id="KW-1133">Transmembrane helix</keyword>
<keyword evidence="3" id="KW-1185">Reference proteome</keyword>
<name>A0A3B0C854_9BACL</name>
<keyword evidence="1" id="KW-0812">Transmembrane</keyword>
<keyword evidence="1" id="KW-0472">Membrane</keyword>
<organism evidence="2 3">
    <name type="scientific">Paenibacillus ginsengarvi</name>
    <dbReference type="NCBI Taxonomy" id="400777"/>
    <lineage>
        <taxon>Bacteria</taxon>
        <taxon>Bacillati</taxon>
        <taxon>Bacillota</taxon>
        <taxon>Bacilli</taxon>
        <taxon>Bacillales</taxon>
        <taxon>Paenibacillaceae</taxon>
        <taxon>Paenibacillus</taxon>
    </lineage>
</organism>
<dbReference type="Proteomes" id="UP000282311">
    <property type="component" value="Unassembled WGS sequence"/>
</dbReference>
<gene>
    <name evidence="2" type="ORF">D7M11_17285</name>
</gene>
<proteinExistence type="predicted"/>
<comment type="caution">
    <text evidence="2">The sequence shown here is derived from an EMBL/GenBank/DDBJ whole genome shotgun (WGS) entry which is preliminary data.</text>
</comment>
<sequence length="81" mass="9395">MRYKVTLIMTLIACALCLFNYSGLDPDNIFLFMFSVPVWLIEIAGDIHYFNIGTVYVLTIAAYALFGYIGDHYRFKRRARS</sequence>
<reference evidence="2 3" key="1">
    <citation type="journal article" date="2007" name="Int. J. Syst. Evol. Microbiol.">
        <title>Paenibacillus ginsengarvi sp. nov., isolated from soil from ginseng cultivation.</title>
        <authorList>
            <person name="Yoon M.H."/>
            <person name="Ten L.N."/>
            <person name="Im W.T."/>
        </authorList>
    </citation>
    <scope>NUCLEOTIDE SEQUENCE [LARGE SCALE GENOMIC DNA]</scope>
    <source>
        <strain evidence="2 3">KCTC 13059</strain>
    </source>
</reference>
<evidence type="ECO:0000313" key="3">
    <source>
        <dbReference type="Proteomes" id="UP000282311"/>
    </source>
</evidence>
<evidence type="ECO:0000256" key="1">
    <source>
        <dbReference type="SAM" id="Phobius"/>
    </source>
</evidence>